<dbReference type="OrthoDB" id="9812993at2"/>
<evidence type="ECO:0000313" key="4">
    <source>
        <dbReference type="EMBL" id="SUN35919.1"/>
    </source>
</evidence>
<dbReference type="InterPro" id="IPR050624">
    <property type="entry name" value="HTH-type_Tx_Regulator"/>
</dbReference>
<gene>
    <name evidence="4" type="ORF">NCTC11391_00958</name>
</gene>
<dbReference type="RefSeq" id="WP_115324966.1">
    <property type="nucleotide sequence ID" value="NZ_UHFA01000002.1"/>
</dbReference>
<dbReference type="GO" id="GO:0003677">
    <property type="term" value="F:DNA binding"/>
    <property type="evidence" value="ECO:0007669"/>
    <property type="project" value="UniProtKB-UniRule"/>
</dbReference>
<evidence type="ECO:0000313" key="5">
    <source>
        <dbReference type="Proteomes" id="UP000254082"/>
    </source>
</evidence>
<keyword evidence="5" id="KW-1185">Reference proteome</keyword>
<sequence>MGKKFSTKQQNDIRQKLINIFEERLREGRPNKITIDNLVKEAGIAKGSFYHFFPSKEMLFVAVTNQEQERILKKAQKISKLGGTSEKEKLKKILFIIIKEIKTHPWLQNLSGPEFEQMIQRLPQNLQAKLLNEDKLALKRLLKDLVLSPKLPLDDLLVSIEIILASASHAEDFGRHYDRAVKTMINGLVDTFFDERKDYE</sequence>
<reference evidence="4 5" key="1">
    <citation type="submission" date="2018-06" db="EMBL/GenBank/DDBJ databases">
        <authorList>
            <consortium name="Pathogen Informatics"/>
            <person name="Doyle S."/>
        </authorList>
    </citation>
    <scope>NUCLEOTIDE SEQUENCE [LARGE SCALE GENOMIC DNA]</scope>
    <source>
        <strain evidence="5">NCTC 11391</strain>
    </source>
</reference>
<dbReference type="InterPro" id="IPR001647">
    <property type="entry name" value="HTH_TetR"/>
</dbReference>
<dbReference type="SUPFAM" id="SSF46689">
    <property type="entry name" value="Homeodomain-like"/>
    <property type="match status" value="1"/>
</dbReference>
<keyword evidence="1 2" id="KW-0238">DNA-binding</keyword>
<organism evidence="4 5">
    <name type="scientific">Streptococcus downei MFe28</name>
    <dbReference type="NCBI Taxonomy" id="764290"/>
    <lineage>
        <taxon>Bacteria</taxon>
        <taxon>Bacillati</taxon>
        <taxon>Bacillota</taxon>
        <taxon>Bacilli</taxon>
        <taxon>Lactobacillales</taxon>
        <taxon>Streptococcaceae</taxon>
        <taxon>Streptococcus</taxon>
    </lineage>
</organism>
<dbReference type="EMBL" id="UHFA01000002">
    <property type="protein sequence ID" value="SUN35919.1"/>
    <property type="molecule type" value="Genomic_DNA"/>
</dbReference>
<evidence type="ECO:0000256" key="1">
    <source>
        <dbReference type="ARBA" id="ARBA00023125"/>
    </source>
</evidence>
<dbReference type="InterPro" id="IPR009057">
    <property type="entry name" value="Homeodomain-like_sf"/>
</dbReference>
<evidence type="ECO:0000256" key="2">
    <source>
        <dbReference type="PROSITE-ProRule" id="PRU00335"/>
    </source>
</evidence>
<proteinExistence type="predicted"/>
<feature type="DNA-binding region" description="H-T-H motif" evidence="2">
    <location>
        <begin position="34"/>
        <end position="53"/>
    </location>
</feature>
<dbReference type="AlphaFoldDB" id="A0A380JDQ5"/>
<protein>
    <submittedName>
        <fullName evidence="4">TetR/AcrR family transcriptional regulator</fullName>
    </submittedName>
</protein>
<dbReference type="Gene3D" id="1.10.357.10">
    <property type="entry name" value="Tetracycline Repressor, domain 2"/>
    <property type="match status" value="1"/>
</dbReference>
<evidence type="ECO:0000259" key="3">
    <source>
        <dbReference type="PROSITE" id="PS50977"/>
    </source>
</evidence>
<dbReference type="PANTHER" id="PTHR43479">
    <property type="entry name" value="ACREF/ENVCD OPERON REPRESSOR-RELATED"/>
    <property type="match status" value="1"/>
</dbReference>
<dbReference type="Pfam" id="PF00440">
    <property type="entry name" value="TetR_N"/>
    <property type="match status" value="1"/>
</dbReference>
<feature type="domain" description="HTH tetR-type" evidence="3">
    <location>
        <begin position="11"/>
        <end position="71"/>
    </location>
</feature>
<name>A0A380JDQ5_STRDO</name>
<accession>A0A380JDQ5</accession>
<dbReference type="PANTHER" id="PTHR43479:SF11">
    <property type="entry name" value="ACREF_ENVCD OPERON REPRESSOR-RELATED"/>
    <property type="match status" value="1"/>
</dbReference>
<dbReference type="Proteomes" id="UP000254082">
    <property type="component" value="Unassembled WGS sequence"/>
</dbReference>
<dbReference type="PROSITE" id="PS50977">
    <property type="entry name" value="HTH_TETR_2"/>
    <property type="match status" value="1"/>
</dbReference>